<dbReference type="Proteomes" id="UP000243975">
    <property type="component" value="Unassembled WGS sequence"/>
</dbReference>
<keyword evidence="2" id="KW-0812">Transmembrane</keyword>
<dbReference type="SMART" id="SM00184">
    <property type="entry name" value="RING"/>
    <property type="match status" value="2"/>
</dbReference>
<dbReference type="UniPathway" id="UPA00143"/>
<evidence type="ECO:0000256" key="2">
    <source>
        <dbReference type="SAM" id="Phobius"/>
    </source>
</evidence>
<gene>
    <name evidence="4" type="ORF">Ccrd_000682</name>
</gene>
<dbReference type="OMA" id="LPQCHHC"/>
<dbReference type="CDD" id="cd16461">
    <property type="entry name" value="RING-H2_EL5-like"/>
    <property type="match status" value="1"/>
</dbReference>
<dbReference type="PROSITE" id="PS50089">
    <property type="entry name" value="ZF_RING_2"/>
    <property type="match status" value="2"/>
</dbReference>
<name>A0A118JYK0_CYNCS</name>
<evidence type="ECO:0000313" key="5">
    <source>
        <dbReference type="Proteomes" id="UP000243975"/>
    </source>
</evidence>
<keyword evidence="1" id="KW-0479">Metal-binding</keyword>
<accession>A0A118JYK0</accession>
<keyword evidence="5" id="KW-1185">Reference proteome</keyword>
<dbReference type="InterPro" id="IPR001841">
    <property type="entry name" value="Znf_RING"/>
</dbReference>
<dbReference type="SUPFAM" id="SSF57850">
    <property type="entry name" value="RING/U-box"/>
    <property type="match status" value="2"/>
</dbReference>
<dbReference type="Gene3D" id="3.30.40.10">
    <property type="entry name" value="Zinc/RING finger domain, C3HC4 (zinc finger)"/>
    <property type="match status" value="2"/>
</dbReference>
<feature type="domain" description="RING-type" evidence="3">
    <location>
        <begin position="52"/>
        <end position="90"/>
    </location>
</feature>
<feature type="transmembrane region" description="Helical" evidence="2">
    <location>
        <begin position="120"/>
        <end position="142"/>
    </location>
</feature>
<organism evidence="4 5">
    <name type="scientific">Cynara cardunculus var. scolymus</name>
    <name type="common">Globe artichoke</name>
    <name type="synonym">Cynara scolymus</name>
    <dbReference type="NCBI Taxonomy" id="59895"/>
    <lineage>
        <taxon>Eukaryota</taxon>
        <taxon>Viridiplantae</taxon>
        <taxon>Streptophyta</taxon>
        <taxon>Embryophyta</taxon>
        <taxon>Tracheophyta</taxon>
        <taxon>Spermatophyta</taxon>
        <taxon>Magnoliopsida</taxon>
        <taxon>eudicotyledons</taxon>
        <taxon>Gunneridae</taxon>
        <taxon>Pentapetalae</taxon>
        <taxon>asterids</taxon>
        <taxon>campanulids</taxon>
        <taxon>Asterales</taxon>
        <taxon>Asteraceae</taxon>
        <taxon>Carduoideae</taxon>
        <taxon>Cardueae</taxon>
        <taxon>Carduinae</taxon>
        <taxon>Cynara</taxon>
    </lineage>
</organism>
<dbReference type="PANTHER" id="PTHR45676">
    <property type="entry name" value="RING-H2 FINGER PROTEIN ATL51-RELATED"/>
    <property type="match status" value="1"/>
</dbReference>
<dbReference type="EMBL" id="LEKV01003848">
    <property type="protein sequence ID" value="KVH97210.1"/>
    <property type="molecule type" value="Genomic_DNA"/>
</dbReference>
<reference evidence="4 5" key="1">
    <citation type="journal article" date="2016" name="Sci. Rep.">
        <title>The genome sequence of the outbreeding globe artichoke constructed de novo incorporating a phase-aware low-pass sequencing strategy of F1 progeny.</title>
        <authorList>
            <person name="Scaglione D."/>
            <person name="Reyes-Chin-Wo S."/>
            <person name="Acquadro A."/>
            <person name="Froenicke L."/>
            <person name="Portis E."/>
            <person name="Beitel C."/>
            <person name="Tirone M."/>
            <person name="Mauro R."/>
            <person name="Lo Monaco A."/>
            <person name="Mauromicale G."/>
            <person name="Faccioli P."/>
            <person name="Cattivelli L."/>
            <person name="Rieseberg L."/>
            <person name="Michelmore R."/>
            <person name="Lanteri S."/>
        </authorList>
    </citation>
    <scope>NUCLEOTIDE SEQUENCE [LARGE SCALE GENOMIC DNA]</scope>
    <source>
        <strain evidence="4">2C</strain>
    </source>
</reference>
<evidence type="ECO:0000313" key="4">
    <source>
        <dbReference type="EMBL" id="KVH97210.1"/>
    </source>
</evidence>
<comment type="caution">
    <text evidence="4">The sequence shown here is derived from an EMBL/GenBank/DDBJ whole genome shotgun (WGS) entry which is preliminary data.</text>
</comment>
<dbReference type="GO" id="GO:0008270">
    <property type="term" value="F:zinc ion binding"/>
    <property type="evidence" value="ECO:0007669"/>
    <property type="project" value="UniProtKB-KW"/>
</dbReference>
<proteinExistence type="predicted"/>
<dbReference type="GO" id="GO:0016567">
    <property type="term" value="P:protein ubiquitination"/>
    <property type="evidence" value="ECO:0007669"/>
    <property type="project" value="UniProtKB-UniPathway"/>
</dbReference>
<feature type="transmembrane region" description="Helical" evidence="2">
    <location>
        <begin position="188"/>
        <end position="213"/>
    </location>
</feature>
<evidence type="ECO:0000259" key="3">
    <source>
        <dbReference type="PROSITE" id="PS50089"/>
    </source>
</evidence>
<keyword evidence="2" id="KW-1133">Transmembrane helix</keyword>
<dbReference type="Gramene" id="KVH97210">
    <property type="protein sequence ID" value="KVH97210"/>
    <property type="gene ID" value="Ccrd_000682"/>
</dbReference>
<dbReference type="InterPro" id="IPR013083">
    <property type="entry name" value="Znf_RING/FYVE/PHD"/>
</dbReference>
<sequence length="324" mass="37610">MVLILANKSNISIIAVYVIIFCRILKSIHHNHQFPIFTAKRNLTAVTKLLYCAVCLHDVDREQNYRRLPQCHHCFHVSCIDTWLQSRSTCLYVEIRSLFIFFLRSRKSSRGINNHLTSKAVVYVNVIQTFYSIFPTFIIKIINYLQFPIINTLLVEVKSSSASSSSSKHQLAMDAQQIDLLVAKLSGIVVLILTNKSNIFIVVVVVLILRCILKSIYHRHQFPIFTVKRNVTAATKPLYCAVCLHDIDGGQRYRRLPQCHHCFHVNCIDTWLQSQSTCPLCRNQVPLHLLPRKQKKTSYFYLFIYFSMKAIRKRIGTNFNKMML</sequence>
<dbReference type="AlphaFoldDB" id="A0A118JYK0"/>
<keyword evidence="2" id="KW-0472">Membrane</keyword>
<keyword evidence="1" id="KW-0863">Zinc-finger</keyword>
<evidence type="ECO:0000256" key="1">
    <source>
        <dbReference type="PROSITE-ProRule" id="PRU00175"/>
    </source>
</evidence>
<keyword evidence="1" id="KW-0862">Zinc</keyword>
<protein>
    <recommendedName>
        <fullName evidence="3">RING-type domain-containing protein</fullName>
    </recommendedName>
</protein>
<feature type="domain" description="RING-type" evidence="3">
    <location>
        <begin position="240"/>
        <end position="282"/>
    </location>
</feature>
<dbReference type="Pfam" id="PF13639">
    <property type="entry name" value="zf-RING_2"/>
    <property type="match status" value="2"/>
</dbReference>
<dbReference type="PANTHER" id="PTHR45676:SF61">
    <property type="entry name" value="RING-TYPE DOMAIN-CONTAINING PROTEIN"/>
    <property type="match status" value="1"/>
</dbReference>